<sequence>MDIRPDSPVQDPRTLSVPPASLRTERLVLRPFRADDLAPFAALNADPEVMRHFPETLSRAASDALVDRIMAHYDRHGFTFWAVEVPGTAPFVGMVGLLVTAFEAHFTPCVEVGWRLARPWWGRGYATEAARACLSFGFGTLGLAEIVALTRPDNRASRAVMERLGMARNPADDFDHPRLGPDHPMRRHVLYRLRAGDHRAGGHLSGGHLSGGHRAGGPAAGG</sequence>
<protein>
    <submittedName>
        <fullName evidence="3">Acetyltransferase, GNAT family protein</fullName>
    </submittedName>
</protein>
<dbReference type="InterPro" id="IPR000182">
    <property type="entry name" value="GNAT_dom"/>
</dbReference>
<dbReference type="InterPro" id="IPR051531">
    <property type="entry name" value="N-acetyltransferase"/>
</dbReference>
<dbReference type="Proteomes" id="UP000001591">
    <property type="component" value="Chromosome"/>
</dbReference>
<dbReference type="PROSITE" id="PS51186">
    <property type="entry name" value="GNAT"/>
    <property type="match status" value="1"/>
</dbReference>
<feature type="domain" description="N-acetyltransferase" evidence="2">
    <location>
        <begin position="27"/>
        <end position="196"/>
    </location>
</feature>
<dbReference type="GO" id="GO:0016747">
    <property type="term" value="F:acyltransferase activity, transferring groups other than amino-acyl groups"/>
    <property type="evidence" value="ECO:0007669"/>
    <property type="project" value="InterPro"/>
</dbReference>
<dbReference type="HOGENOM" id="CLU_013985_3_1_5"/>
<evidence type="ECO:0000259" key="2">
    <source>
        <dbReference type="PROSITE" id="PS51186"/>
    </source>
</evidence>
<dbReference type="Pfam" id="PF13302">
    <property type="entry name" value="Acetyltransf_3"/>
    <property type="match status" value="1"/>
</dbReference>
<dbReference type="SUPFAM" id="SSF55729">
    <property type="entry name" value="Acyl-CoA N-acyltransferases (Nat)"/>
    <property type="match status" value="1"/>
</dbReference>
<dbReference type="AlphaFoldDB" id="B6IUE4"/>
<dbReference type="InterPro" id="IPR016181">
    <property type="entry name" value="Acyl_CoA_acyltransferase"/>
</dbReference>
<dbReference type="PANTHER" id="PTHR43792">
    <property type="entry name" value="GNAT FAMILY, PUTATIVE (AFU_ORTHOLOGUE AFUA_3G00765)-RELATED-RELATED"/>
    <property type="match status" value="1"/>
</dbReference>
<keyword evidence="4" id="KW-1185">Reference proteome</keyword>
<dbReference type="EMBL" id="CP000613">
    <property type="protein sequence ID" value="ACJ00124.1"/>
    <property type="molecule type" value="Genomic_DNA"/>
</dbReference>
<gene>
    <name evidence="3" type="ordered locus">RC1_2751</name>
</gene>
<accession>B6IUE4</accession>
<dbReference type="RefSeq" id="WP_012567904.1">
    <property type="nucleotide sequence ID" value="NC_011420.2"/>
</dbReference>
<dbReference type="PANTHER" id="PTHR43792:SF1">
    <property type="entry name" value="N-ACETYLTRANSFERASE DOMAIN-CONTAINING PROTEIN"/>
    <property type="match status" value="1"/>
</dbReference>
<dbReference type="Gene3D" id="3.40.630.30">
    <property type="match status" value="1"/>
</dbReference>
<evidence type="ECO:0000256" key="1">
    <source>
        <dbReference type="SAM" id="MobiDB-lite"/>
    </source>
</evidence>
<evidence type="ECO:0000313" key="3">
    <source>
        <dbReference type="EMBL" id="ACJ00124.1"/>
    </source>
</evidence>
<reference evidence="3 4" key="1">
    <citation type="journal article" date="2010" name="BMC Genomics">
        <title>Metabolic flexibility revealed in the genome of the cyst-forming alpha-1 proteobacterium Rhodospirillum centenum.</title>
        <authorList>
            <person name="Lu Y.K."/>
            <person name="Marden J."/>
            <person name="Han M."/>
            <person name="Swingley W.D."/>
            <person name="Mastrian S.D."/>
            <person name="Chowdhury S.R."/>
            <person name="Hao J."/>
            <person name="Helmy T."/>
            <person name="Kim S."/>
            <person name="Kurdoglu A.A."/>
            <person name="Matthies H.J."/>
            <person name="Rollo D."/>
            <person name="Stothard P."/>
            <person name="Blankenship R.E."/>
            <person name="Bauer C.E."/>
            <person name="Touchman J.W."/>
        </authorList>
    </citation>
    <scope>NUCLEOTIDE SEQUENCE [LARGE SCALE GENOMIC DNA]</scope>
    <source>
        <strain evidence="4">ATCC 51521 / SW</strain>
    </source>
</reference>
<dbReference type="STRING" id="414684.RC1_2751"/>
<evidence type="ECO:0000313" key="4">
    <source>
        <dbReference type="Proteomes" id="UP000001591"/>
    </source>
</evidence>
<dbReference type="eggNOG" id="COG1670">
    <property type="taxonomic scope" value="Bacteria"/>
</dbReference>
<dbReference type="OrthoDB" id="6293260at2"/>
<feature type="compositionally biased region" description="Gly residues" evidence="1">
    <location>
        <begin position="203"/>
        <end position="222"/>
    </location>
</feature>
<proteinExistence type="predicted"/>
<name>B6IUE4_RHOCS</name>
<feature type="region of interest" description="Disordered" evidence="1">
    <location>
        <begin position="202"/>
        <end position="222"/>
    </location>
</feature>
<organism evidence="3 4">
    <name type="scientific">Rhodospirillum centenum (strain ATCC 51521 / SW)</name>
    <dbReference type="NCBI Taxonomy" id="414684"/>
    <lineage>
        <taxon>Bacteria</taxon>
        <taxon>Pseudomonadati</taxon>
        <taxon>Pseudomonadota</taxon>
        <taxon>Alphaproteobacteria</taxon>
        <taxon>Rhodospirillales</taxon>
        <taxon>Rhodospirillaceae</taxon>
        <taxon>Rhodospirillum</taxon>
    </lineage>
</organism>
<dbReference type="KEGG" id="rce:RC1_2751"/>